<name>A0A068U8C2_COFCA</name>
<evidence type="ECO:0000313" key="2">
    <source>
        <dbReference type="Proteomes" id="UP000295252"/>
    </source>
</evidence>
<accession>A0A068U8C2</accession>
<sequence>MTLKTRCREFSDFLTKKKNLVINSCHFEYFNDYYSHLLVIILIRENVHHGYNYVLFFMLITTWNQNLSCFISVPFD</sequence>
<gene>
    <name evidence="1" type="ORF">GSCOC_T00017996001</name>
</gene>
<reference evidence="2" key="1">
    <citation type="journal article" date="2014" name="Science">
        <title>The coffee genome provides insight into the convergent evolution of caffeine biosynthesis.</title>
        <authorList>
            <person name="Denoeud F."/>
            <person name="Carretero-Paulet L."/>
            <person name="Dereeper A."/>
            <person name="Droc G."/>
            <person name="Guyot R."/>
            <person name="Pietrella M."/>
            <person name="Zheng C."/>
            <person name="Alberti A."/>
            <person name="Anthony F."/>
            <person name="Aprea G."/>
            <person name="Aury J.M."/>
            <person name="Bento P."/>
            <person name="Bernard M."/>
            <person name="Bocs S."/>
            <person name="Campa C."/>
            <person name="Cenci A."/>
            <person name="Combes M.C."/>
            <person name="Crouzillat D."/>
            <person name="Da Silva C."/>
            <person name="Daddiego L."/>
            <person name="De Bellis F."/>
            <person name="Dussert S."/>
            <person name="Garsmeur O."/>
            <person name="Gayraud T."/>
            <person name="Guignon V."/>
            <person name="Jahn K."/>
            <person name="Jamilloux V."/>
            <person name="Joet T."/>
            <person name="Labadie K."/>
            <person name="Lan T."/>
            <person name="Leclercq J."/>
            <person name="Lepelley M."/>
            <person name="Leroy T."/>
            <person name="Li L.T."/>
            <person name="Librado P."/>
            <person name="Lopez L."/>
            <person name="Munoz A."/>
            <person name="Noel B."/>
            <person name="Pallavicini A."/>
            <person name="Perrotta G."/>
            <person name="Poncet V."/>
            <person name="Pot D."/>
            <person name="Priyono X."/>
            <person name="Rigoreau M."/>
            <person name="Rouard M."/>
            <person name="Rozas J."/>
            <person name="Tranchant-Dubreuil C."/>
            <person name="VanBuren R."/>
            <person name="Zhang Q."/>
            <person name="Andrade A.C."/>
            <person name="Argout X."/>
            <person name="Bertrand B."/>
            <person name="de Kochko A."/>
            <person name="Graziosi G."/>
            <person name="Henry R.J."/>
            <person name="Jayarama X."/>
            <person name="Ming R."/>
            <person name="Nagai C."/>
            <person name="Rounsley S."/>
            <person name="Sankoff D."/>
            <person name="Giuliano G."/>
            <person name="Albert V.A."/>
            <person name="Wincker P."/>
            <person name="Lashermes P."/>
        </authorList>
    </citation>
    <scope>NUCLEOTIDE SEQUENCE [LARGE SCALE GENOMIC DNA]</scope>
    <source>
        <strain evidence="2">cv. DH200-94</strain>
    </source>
</reference>
<dbReference type="InParanoid" id="A0A068U8C2"/>
<protein>
    <submittedName>
        <fullName evidence="1">Uncharacterized protein</fullName>
    </submittedName>
</protein>
<dbReference type="EMBL" id="HG739096">
    <property type="protein sequence ID" value="CDP04562.1"/>
    <property type="molecule type" value="Genomic_DNA"/>
</dbReference>
<dbReference type="Gramene" id="CDP04562">
    <property type="protein sequence ID" value="CDP04562"/>
    <property type="gene ID" value="GSCOC_T00017996001"/>
</dbReference>
<dbReference type="AlphaFoldDB" id="A0A068U8C2"/>
<keyword evidence="2" id="KW-1185">Reference proteome</keyword>
<organism evidence="1 2">
    <name type="scientific">Coffea canephora</name>
    <name type="common">Robusta coffee</name>
    <dbReference type="NCBI Taxonomy" id="49390"/>
    <lineage>
        <taxon>Eukaryota</taxon>
        <taxon>Viridiplantae</taxon>
        <taxon>Streptophyta</taxon>
        <taxon>Embryophyta</taxon>
        <taxon>Tracheophyta</taxon>
        <taxon>Spermatophyta</taxon>
        <taxon>Magnoliopsida</taxon>
        <taxon>eudicotyledons</taxon>
        <taxon>Gunneridae</taxon>
        <taxon>Pentapetalae</taxon>
        <taxon>asterids</taxon>
        <taxon>lamiids</taxon>
        <taxon>Gentianales</taxon>
        <taxon>Rubiaceae</taxon>
        <taxon>Ixoroideae</taxon>
        <taxon>Gardenieae complex</taxon>
        <taxon>Bertiereae - Coffeeae clade</taxon>
        <taxon>Coffeeae</taxon>
        <taxon>Coffea</taxon>
    </lineage>
</organism>
<evidence type="ECO:0000313" key="1">
    <source>
        <dbReference type="EMBL" id="CDP04562.1"/>
    </source>
</evidence>
<proteinExistence type="predicted"/>
<dbReference type="Proteomes" id="UP000295252">
    <property type="component" value="Chromosome XI"/>
</dbReference>